<gene>
    <name evidence="1" type="ORF">Vadar_030779</name>
</gene>
<reference evidence="1 2" key="1">
    <citation type="journal article" date="2021" name="Hortic Res">
        <title>High-quality reference genome and annotation aids understanding of berry development for evergreen blueberry (Vaccinium darrowii).</title>
        <authorList>
            <person name="Yu J."/>
            <person name="Hulse-Kemp A.M."/>
            <person name="Babiker E."/>
            <person name="Staton M."/>
        </authorList>
    </citation>
    <scope>NUCLEOTIDE SEQUENCE [LARGE SCALE GENOMIC DNA]</scope>
    <source>
        <strain evidence="2">cv. NJ 8807/NJ 8810</strain>
        <tissue evidence="1">Young leaf</tissue>
    </source>
</reference>
<keyword evidence="2" id="KW-1185">Reference proteome</keyword>
<name>A0ACB7Y4K0_9ERIC</name>
<protein>
    <submittedName>
        <fullName evidence="1">Uncharacterized protein</fullName>
    </submittedName>
</protein>
<evidence type="ECO:0000313" key="2">
    <source>
        <dbReference type="Proteomes" id="UP000828048"/>
    </source>
</evidence>
<comment type="caution">
    <text evidence="1">The sequence shown here is derived from an EMBL/GenBank/DDBJ whole genome shotgun (WGS) entry which is preliminary data.</text>
</comment>
<sequence length="482" mass="53831">MAKPHVVMVPHPAQGHMNPMLKLAKLLYQKGFCITFVINEFNHNRLLRARGPNALDGLQEFKFAAIADSTQLLERRADGTLKVPGGQSEGLLNETPLPFLKQFVHDLRSLTNVPPITCMICDGLMSFSLKVAEEIDVPCAIFWTPSACGVLGYAYYRKLIAEGLIPLQDESQLTNGYLNKVAEGIPAMEGIRLWDLPNFLRTTDPGYIMFKFLIAEIDKAYKGSAIILNTIDALERGVLDALRTMFPPIYDIGPLQLLEKEQIPENSLLNPIGLNLWKEDLDCLSWLDKKEPNSVIYVNFGSVARMTSQELLEFGWGLANSKQNFLWAIRPGLVVGESAAFSPEFETEIKERGLLVSWTPQERILAHPSVGGFLTHCGWNSLLESIVAGVPMICWPAHAEQPTNCWFACNQWGLGKEITEVKRELMESFVRELMVGESGKTRKAKAMEWKKVAEDAVVAPTGSSCQNLDKLVNEVLLSKFQH</sequence>
<evidence type="ECO:0000313" key="1">
    <source>
        <dbReference type="EMBL" id="KAH7847840.1"/>
    </source>
</evidence>
<dbReference type="EMBL" id="CM037155">
    <property type="protein sequence ID" value="KAH7847840.1"/>
    <property type="molecule type" value="Genomic_DNA"/>
</dbReference>
<proteinExistence type="predicted"/>
<accession>A0ACB7Y4K0</accession>
<dbReference type="Proteomes" id="UP000828048">
    <property type="component" value="Chromosome 5"/>
</dbReference>
<organism evidence="1 2">
    <name type="scientific">Vaccinium darrowii</name>
    <dbReference type="NCBI Taxonomy" id="229202"/>
    <lineage>
        <taxon>Eukaryota</taxon>
        <taxon>Viridiplantae</taxon>
        <taxon>Streptophyta</taxon>
        <taxon>Embryophyta</taxon>
        <taxon>Tracheophyta</taxon>
        <taxon>Spermatophyta</taxon>
        <taxon>Magnoliopsida</taxon>
        <taxon>eudicotyledons</taxon>
        <taxon>Gunneridae</taxon>
        <taxon>Pentapetalae</taxon>
        <taxon>asterids</taxon>
        <taxon>Ericales</taxon>
        <taxon>Ericaceae</taxon>
        <taxon>Vaccinioideae</taxon>
        <taxon>Vaccinieae</taxon>
        <taxon>Vaccinium</taxon>
    </lineage>
</organism>